<dbReference type="Proteomes" id="UP001187682">
    <property type="component" value="Unassembled WGS sequence"/>
</dbReference>
<dbReference type="PROSITE" id="PS51186">
    <property type="entry name" value="GNAT"/>
    <property type="match status" value="1"/>
</dbReference>
<gene>
    <name evidence="2" type="ORF">DNG_02139</name>
</gene>
<sequence length="190" mass="20938">MSNGSLDLNFRVAVADDAVELQPFVRSAYRGESSRKGWTTEADLLADERIDVEGLKEKITTPDSAVLLATDDAGVLVACCEVAKSADGVGYFGMFAVDPDRQGGGLGRRVLEYAEGYCSRVWGVTKMEMSVIWTREELISWYVRRGYKKTGVQKPFPYAELVNGVALRDDLYFEVMEKDLTADPVVSSTA</sequence>
<dbReference type="CDD" id="cd04301">
    <property type="entry name" value="NAT_SF"/>
    <property type="match status" value="1"/>
</dbReference>
<comment type="caution">
    <text evidence="2">The sequence shown here is derived from an EMBL/GenBank/DDBJ whole genome shotgun (WGS) entry which is preliminary data.</text>
</comment>
<keyword evidence="3" id="KW-1185">Reference proteome</keyword>
<name>A0AAE8SSE5_9PEZI</name>
<dbReference type="Gene3D" id="3.40.630.30">
    <property type="match status" value="1"/>
</dbReference>
<dbReference type="EMBL" id="ONZQ02000002">
    <property type="protein sequence ID" value="SPN99104.1"/>
    <property type="molecule type" value="Genomic_DNA"/>
</dbReference>
<proteinExistence type="predicted"/>
<accession>A0AAE8SSE5</accession>
<organism evidence="2 3">
    <name type="scientific">Cephalotrichum gorgonifer</name>
    <dbReference type="NCBI Taxonomy" id="2041049"/>
    <lineage>
        <taxon>Eukaryota</taxon>
        <taxon>Fungi</taxon>
        <taxon>Dikarya</taxon>
        <taxon>Ascomycota</taxon>
        <taxon>Pezizomycotina</taxon>
        <taxon>Sordariomycetes</taxon>
        <taxon>Hypocreomycetidae</taxon>
        <taxon>Microascales</taxon>
        <taxon>Microascaceae</taxon>
        <taxon>Cephalotrichum</taxon>
    </lineage>
</organism>
<dbReference type="InterPro" id="IPR016181">
    <property type="entry name" value="Acyl_CoA_acyltransferase"/>
</dbReference>
<dbReference type="AlphaFoldDB" id="A0AAE8SSE5"/>
<dbReference type="GO" id="GO:0016747">
    <property type="term" value="F:acyltransferase activity, transferring groups other than amino-acyl groups"/>
    <property type="evidence" value="ECO:0007669"/>
    <property type="project" value="InterPro"/>
</dbReference>
<dbReference type="Pfam" id="PF00583">
    <property type="entry name" value="Acetyltransf_1"/>
    <property type="match status" value="1"/>
</dbReference>
<dbReference type="InterPro" id="IPR000182">
    <property type="entry name" value="GNAT_dom"/>
</dbReference>
<reference evidence="2" key="1">
    <citation type="submission" date="2018-03" db="EMBL/GenBank/DDBJ databases">
        <authorList>
            <person name="Guldener U."/>
        </authorList>
    </citation>
    <scope>NUCLEOTIDE SEQUENCE</scope>
</reference>
<evidence type="ECO:0000259" key="1">
    <source>
        <dbReference type="PROSITE" id="PS51186"/>
    </source>
</evidence>
<evidence type="ECO:0000313" key="2">
    <source>
        <dbReference type="EMBL" id="SPN99104.1"/>
    </source>
</evidence>
<evidence type="ECO:0000313" key="3">
    <source>
        <dbReference type="Proteomes" id="UP001187682"/>
    </source>
</evidence>
<protein>
    <submittedName>
        <fullName evidence="2">Related to N-acetyltransferase, GNAT family</fullName>
    </submittedName>
</protein>
<dbReference type="SUPFAM" id="SSF55729">
    <property type="entry name" value="Acyl-CoA N-acyltransferases (Nat)"/>
    <property type="match status" value="1"/>
</dbReference>
<feature type="domain" description="N-acetyltransferase" evidence="1">
    <location>
        <begin position="8"/>
        <end position="174"/>
    </location>
</feature>